<gene>
    <name evidence="1" type="ORF">PGIGA_G00170820</name>
</gene>
<evidence type="ECO:0000313" key="2">
    <source>
        <dbReference type="Proteomes" id="UP000829447"/>
    </source>
</evidence>
<protein>
    <submittedName>
        <fullName evidence="1">Uncharacterized protein</fullName>
    </submittedName>
</protein>
<sequence length="203" mass="22805">MLKRPLLKHFTPTTENTFGCDVDIEMKLQELIPGLQKVQKVEECDFILVFCPVVSRAGTDIEAAVKKLSTLPGNKPAVLVVLHHTFNPELTVPDSSRAVNRENMIRVDCLFHEDQGLLPCSRNNEALSKVINWLNPELAREVGTGEEFGWTAMTLRKNGPDACAGGIYLHYEFAFRIRVMEYRCSREPFLEVIKGSVGYGRPG</sequence>
<proteinExistence type="predicted"/>
<keyword evidence="2" id="KW-1185">Reference proteome</keyword>
<reference evidence="1 2" key="1">
    <citation type="journal article" date="2022" name="bioRxiv">
        <title>An ancient truncated duplication of the anti-Mullerian hormone receptor type 2 gene is a potential conserved master sex determinant in the Pangasiidae catfish family.</title>
        <authorList>
            <person name="Wen M."/>
            <person name="Pan Q."/>
            <person name="Jouanno E."/>
            <person name="Montfort J."/>
            <person name="Zahm M."/>
            <person name="Cabau C."/>
            <person name="Klopp C."/>
            <person name="Iampietro C."/>
            <person name="Roques C."/>
            <person name="Bouchez O."/>
            <person name="Castinel A."/>
            <person name="Donnadieu C."/>
            <person name="Parrinello H."/>
            <person name="Poncet C."/>
            <person name="Belmonte E."/>
            <person name="Gautier V."/>
            <person name="Avarre J.-C."/>
            <person name="Dugue R."/>
            <person name="Gustiano R."/>
            <person name="Ha T.T.T."/>
            <person name="Campet M."/>
            <person name="Sriphairoj K."/>
            <person name="Ribolli J."/>
            <person name="de Almeida F.L."/>
            <person name="Desvignes T."/>
            <person name="Postlethwait J.H."/>
            <person name="Bucao C.F."/>
            <person name="Robinson-Rechavi M."/>
            <person name="Bobe J."/>
            <person name="Herpin A."/>
            <person name="Guiguen Y."/>
        </authorList>
    </citation>
    <scope>NUCLEOTIDE SEQUENCE [LARGE SCALE GENOMIC DNA]</scope>
    <source>
        <strain evidence="1">YG-Dec2019</strain>
    </source>
</reference>
<accession>A0ACC5XTH6</accession>
<organism evidence="1 2">
    <name type="scientific">Pangasianodon gigas</name>
    <name type="common">Mekong giant catfish</name>
    <name type="synonym">Pangasius gigas</name>
    <dbReference type="NCBI Taxonomy" id="30993"/>
    <lineage>
        <taxon>Eukaryota</taxon>
        <taxon>Metazoa</taxon>
        <taxon>Chordata</taxon>
        <taxon>Craniata</taxon>
        <taxon>Vertebrata</taxon>
        <taxon>Euteleostomi</taxon>
        <taxon>Actinopterygii</taxon>
        <taxon>Neopterygii</taxon>
        <taxon>Teleostei</taxon>
        <taxon>Ostariophysi</taxon>
        <taxon>Siluriformes</taxon>
        <taxon>Pangasiidae</taxon>
        <taxon>Pangasianodon</taxon>
    </lineage>
</organism>
<dbReference type="EMBL" id="CM040480">
    <property type="protein sequence ID" value="MCI4394617.1"/>
    <property type="molecule type" value="Genomic_DNA"/>
</dbReference>
<dbReference type="Proteomes" id="UP000829447">
    <property type="component" value="Linkage Group LG27"/>
</dbReference>
<comment type="caution">
    <text evidence="1">The sequence shown here is derived from an EMBL/GenBank/DDBJ whole genome shotgun (WGS) entry which is preliminary data.</text>
</comment>
<name>A0ACC5XTH6_PANGG</name>
<evidence type="ECO:0000313" key="1">
    <source>
        <dbReference type="EMBL" id="MCI4394617.1"/>
    </source>
</evidence>